<evidence type="ECO:0000313" key="3">
    <source>
        <dbReference type="Proteomes" id="UP000193870"/>
    </source>
</evidence>
<sequence length="262" mass="27965">MSESVGGTSVPVLETCVYPGSKLKCRGPARKLDGDFIAVVGGAETLSPHLSRDVATVIEETTGLPCVNFSAAHAGPSAYLADTALLMQIARARAVVLSIPGAHLAKNSCFRVHPVRNDRVVGQSSGLQALYPEVDFLSHPFVRHMLGEMMRVSPGRFAVVRDAMRKGWASGMADLIGAIDAPVYGLWLGTRRPEQRTDALEAGDPSFVTRRMLGALNLAGLAEIVRNGDRPLPGADMIDEAGQVLSRLLTDEAAPPMRRRTG</sequence>
<reference evidence="2 3" key="1">
    <citation type="submission" date="2017-03" db="EMBL/GenBank/DDBJ databases">
        <authorList>
            <person name="Afonso C.L."/>
            <person name="Miller P.J."/>
            <person name="Scott M.A."/>
            <person name="Spackman E."/>
            <person name="Goraichik I."/>
            <person name="Dimitrov K.M."/>
            <person name="Suarez D.L."/>
            <person name="Swayne D.E."/>
        </authorList>
    </citation>
    <scope>NUCLEOTIDE SEQUENCE [LARGE SCALE GENOMIC DNA]</scope>
    <source>
        <strain evidence="2 3">CECT 7066</strain>
    </source>
</reference>
<evidence type="ECO:0000313" key="2">
    <source>
        <dbReference type="EMBL" id="SLN56177.1"/>
    </source>
</evidence>
<dbReference type="OrthoDB" id="7838347at2"/>
<organism evidence="2 3">
    <name type="scientific">Palleronia marisminoris</name>
    <dbReference type="NCBI Taxonomy" id="315423"/>
    <lineage>
        <taxon>Bacteria</taxon>
        <taxon>Pseudomonadati</taxon>
        <taxon>Pseudomonadota</taxon>
        <taxon>Alphaproteobacteria</taxon>
        <taxon>Rhodobacterales</taxon>
        <taxon>Roseobacteraceae</taxon>
        <taxon>Palleronia</taxon>
    </lineage>
</organism>
<evidence type="ECO:0000259" key="1">
    <source>
        <dbReference type="Pfam" id="PF20078"/>
    </source>
</evidence>
<keyword evidence="3" id="KW-1185">Reference proteome</keyword>
<dbReference type="EMBL" id="FWFV01000007">
    <property type="protein sequence ID" value="SLN56177.1"/>
    <property type="molecule type" value="Genomic_DNA"/>
</dbReference>
<dbReference type="InterPro" id="IPR045524">
    <property type="entry name" value="DUF6473"/>
</dbReference>
<name>A0A1Y5T593_9RHOB</name>
<protein>
    <recommendedName>
        <fullName evidence="1">DUF6473 domain-containing protein</fullName>
    </recommendedName>
</protein>
<proteinExistence type="predicted"/>
<dbReference type="Proteomes" id="UP000193870">
    <property type="component" value="Unassembled WGS sequence"/>
</dbReference>
<dbReference type="Pfam" id="PF20078">
    <property type="entry name" value="DUF6473"/>
    <property type="match status" value="1"/>
</dbReference>
<accession>A0A1Y5T593</accession>
<dbReference type="STRING" id="315423.SAMN04488020_107234"/>
<dbReference type="RefSeq" id="WP_085854698.1">
    <property type="nucleotide sequence ID" value="NZ_FOPF01000007.1"/>
</dbReference>
<dbReference type="AlphaFoldDB" id="A0A1Y5T593"/>
<gene>
    <name evidence="2" type="ORF">PAM7066_02708</name>
</gene>
<feature type="domain" description="DUF6473" evidence="1">
    <location>
        <begin position="7"/>
        <end position="222"/>
    </location>
</feature>